<keyword evidence="2" id="KW-0472">Membrane</keyword>
<proteinExistence type="predicted"/>
<protein>
    <submittedName>
        <fullName evidence="3">Uncharacterized protein</fullName>
    </submittedName>
</protein>
<keyword evidence="2" id="KW-0812">Transmembrane</keyword>
<dbReference type="EMBL" id="CP036498">
    <property type="protein sequence ID" value="QUS39500.1"/>
    <property type="molecule type" value="Genomic_DNA"/>
</dbReference>
<feature type="region of interest" description="Disordered" evidence="1">
    <location>
        <begin position="245"/>
        <end position="322"/>
    </location>
</feature>
<feature type="compositionally biased region" description="Low complexity" evidence="1">
    <location>
        <begin position="302"/>
        <end position="322"/>
    </location>
</feature>
<organism evidence="3 4">
    <name type="scientific">Tardiphaga alba</name>
    <dbReference type="NCBI Taxonomy" id="340268"/>
    <lineage>
        <taxon>Bacteria</taxon>
        <taxon>Pseudomonadati</taxon>
        <taxon>Pseudomonadota</taxon>
        <taxon>Alphaproteobacteria</taxon>
        <taxon>Hyphomicrobiales</taxon>
        <taxon>Nitrobacteraceae</taxon>
        <taxon>Tardiphaga</taxon>
    </lineage>
</organism>
<sequence length="322" mass="32405">MNAATSLDHLWRSASLPMWLALAAAAIVGLVVLVTILRAEKSVANGVLALITLLAIGVAAVIALRAPAAVERAAPAVAVAAPAQVANTLPALSCLDELAGEMVLAACEKSLFASPDTVAAAVAHAAVSLDRLKAHGDVKAADSAMTPELAALRRSVERDRYGLVAYVLQSRDRCMPEACAAYASLADHKQIASNMEERVYEGLVTRYAAVWNAAPAAAALTAIPGGATAAASVAASVAGLPASLPTGKPTNAEFPSSSSIPPISIMTDTPAPAQRSNAPAAPRPAAKKQAAPKETAPPAPRPQAAAPAAPVQLAPAAGQADN</sequence>
<evidence type="ECO:0000313" key="4">
    <source>
        <dbReference type="Proteomes" id="UP000682843"/>
    </source>
</evidence>
<dbReference type="RefSeq" id="WP_211913042.1">
    <property type="nucleotide sequence ID" value="NZ_CP036498.1"/>
</dbReference>
<name>A0ABX8ACG1_9BRAD</name>
<reference evidence="3 4" key="1">
    <citation type="submission" date="2019-02" db="EMBL/GenBank/DDBJ databases">
        <title>Emended description of the genus Rhodopseudomonas and description of Rhodopseudomonas albus sp. nov., a non-phototrophic, heavy-metal-tolerant bacterium isolated from garden soil.</title>
        <authorList>
            <person name="Bao Z."/>
            <person name="Cao W.W."/>
            <person name="Sato Y."/>
            <person name="Nishizawa T."/>
            <person name="Zhao J."/>
            <person name="Guo Y."/>
            <person name="Ohta H."/>
        </authorList>
    </citation>
    <scope>NUCLEOTIDE SEQUENCE [LARGE SCALE GENOMIC DNA]</scope>
    <source>
        <strain evidence="3 4">SK50-23</strain>
    </source>
</reference>
<feature type="transmembrane region" description="Helical" evidence="2">
    <location>
        <begin position="16"/>
        <end position="36"/>
    </location>
</feature>
<evidence type="ECO:0000256" key="1">
    <source>
        <dbReference type="SAM" id="MobiDB-lite"/>
    </source>
</evidence>
<keyword evidence="2" id="KW-1133">Transmembrane helix</keyword>
<dbReference type="Proteomes" id="UP000682843">
    <property type="component" value="Chromosome"/>
</dbReference>
<feature type="transmembrane region" description="Helical" evidence="2">
    <location>
        <begin position="43"/>
        <end position="64"/>
    </location>
</feature>
<gene>
    <name evidence="3" type="ORF">RPMA_12140</name>
</gene>
<feature type="compositionally biased region" description="Low complexity" evidence="1">
    <location>
        <begin position="255"/>
        <end position="294"/>
    </location>
</feature>
<evidence type="ECO:0000313" key="3">
    <source>
        <dbReference type="EMBL" id="QUS39500.1"/>
    </source>
</evidence>
<evidence type="ECO:0000256" key="2">
    <source>
        <dbReference type="SAM" id="Phobius"/>
    </source>
</evidence>
<keyword evidence="4" id="KW-1185">Reference proteome</keyword>
<accession>A0ABX8ACG1</accession>